<gene>
    <name evidence="1" type="ORF">Ab1vBOLIVR5_gp15</name>
</gene>
<keyword evidence="2" id="KW-1185">Reference proteome</keyword>
<dbReference type="EMBL" id="MT234342">
    <property type="protein sequence ID" value="QIW87663.1"/>
    <property type="molecule type" value="Genomic_DNA"/>
</dbReference>
<proteinExistence type="predicted"/>
<reference evidence="1 2" key="1">
    <citation type="submission" date="2020-03" db="EMBL/GenBank/DDBJ databases">
        <authorList>
            <person name="Holtappels D."/>
            <person name="Bomans J.P.J."/>
            <person name="Lavigne R."/>
            <person name="Wagemans J."/>
        </authorList>
    </citation>
    <scope>NUCLEOTIDE SEQUENCE [LARGE SCALE GENOMIC DNA]</scope>
    <source>
        <strain evidence="1 2">OLIVR5</strain>
    </source>
</reference>
<accession>A0A858MT05</accession>
<dbReference type="Proteomes" id="UP000671873">
    <property type="component" value="Segment"/>
</dbReference>
<sequence length="186" mass="21524">MKFFSLFKKENILPAKTVEGRKTNAISLEAMLQDFIVVEIDGELYTSKLLVRSEGENYDTFHIRKIQENGLPCLDGEFLVAYEKGDMVKFRNRYSYHDNEVFISVPDQSVQDDFWNSLKVVFVTTNPNAIWTEINVSHVGKQNMIYNITSLEMGSKKPIVVDRKDGVNTFIVYEQIEAFTYKGNRK</sequence>
<protein>
    <submittedName>
        <fullName evidence="1">Uncharacterized protein</fullName>
    </submittedName>
</protein>
<evidence type="ECO:0000313" key="2">
    <source>
        <dbReference type="Proteomes" id="UP000671873"/>
    </source>
</evidence>
<evidence type="ECO:0000313" key="1">
    <source>
        <dbReference type="EMBL" id="QIW87663.1"/>
    </source>
</evidence>
<organism evidence="1 2">
    <name type="scientific">Agrobacterium phage OLIVR5</name>
    <dbReference type="NCBI Taxonomy" id="2723773"/>
    <lineage>
        <taxon>Viruses</taxon>
        <taxon>Duplodnaviria</taxon>
        <taxon>Heunggongvirae</taxon>
        <taxon>Uroviricota</taxon>
        <taxon>Caudoviricetes</taxon>
        <taxon>Pootjesviridae</taxon>
        <taxon>Heverleevirus</taxon>
        <taxon>Heverleevirus OLIVR5</taxon>
    </lineage>
</organism>
<name>A0A858MT05_9CAUD</name>